<dbReference type="InterPro" id="IPR050733">
    <property type="entry name" value="Vitellogenin/Apolipophorin"/>
</dbReference>
<dbReference type="PANTHER" id="PTHR23345:SF15">
    <property type="entry name" value="VITELLOGENIN 1-RELATED"/>
    <property type="match status" value="1"/>
</dbReference>
<dbReference type="Proteomes" id="UP001235939">
    <property type="component" value="Chromosome 03"/>
</dbReference>
<organism evidence="2 3">
    <name type="scientific">Cordylochernes scorpioides</name>
    <dbReference type="NCBI Taxonomy" id="51811"/>
    <lineage>
        <taxon>Eukaryota</taxon>
        <taxon>Metazoa</taxon>
        <taxon>Ecdysozoa</taxon>
        <taxon>Arthropoda</taxon>
        <taxon>Chelicerata</taxon>
        <taxon>Arachnida</taxon>
        <taxon>Pseudoscorpiones</taxon>
        <taxon>Cheliferoidea</taxon>
        <taxon>Chernetidae</taxon>
        <taxon>Cordylochernes</taxon>
    </lineage>
</organism>
<protein>
    <submittedName>
        <fullName evidence="2">Vit-6</fullName>
    </submittedName>
</protein>
<evidence type="ECO:0000313" key="2">
    <source>
        <dbReference type="EMBL" id="UYV65049.1"/>
    </source>
</evidence>
<evidence type="ECO:0000259" key="1">
    <source>
        <dbReference type="PROSITE" id="PS51233"/>
    </source>
</evidence>
<accession>A0ABY6K9K8</accession>
<dbReference type="PANTHER" id="PTHR23345">
    <property type="entry name" value="VITELLOGENIN-RELATED"/>
    <property type="match status" value="1"/>
</dbReference>
<gene>
    <name evidence="2" type="ORF">LAZ67_3002916</name>
</gene>
<feature type="domain" description="VWFD" evidence="1">
    <location>
        <begin position="1"/>
        <end position="160"/>
    </location>
</feature>
<dbReference type="EMBL" id="CP092865">
    <property type="protein sequence ID" value="UYV65049.1"/>
    <property type="molecule type" value="Genomic_DNA"/>
</dbReference>
<dbReference type="PROSITE" id="PS51233">
    <property type="entry name" value="VWFD"/>
    <property type="match status" value="1"/>
</dbReference>
<reference evidence="2 3" key="1">
    <citation type="submission" date="2022-01" db="EMBL/GenBank/DDBJ databases">
        <title>A chromosomal length assembly of Cordylochernes scorpioides.</title>
        <authorList>
            <person name="Zeh D."/>
            <person name="Zeh J."/>
        </authorList>
    </citation>
    <scope>NUCLEOTIDE SEQUENCE [LARGE SCALE GENOMIC DNA]</scope>
    <source>
        <strain evidence="2">IN4F17</strain>
        <tissue evidence="2">Whole Body</tissue>
    </source>
</reference>
<proteinExistence type="predicted"/>
<evidence type="ECO:0000313" key="3">
    <source>
        <dbReference type="Proteomes" id="UP001235939"/>
    </source>
</evidence>
<keyword evidence="3" id="KW-1185">Reference proteome</keyword>
<dbReference type="InterPro" id="IPR001846">
    <property type="entry name" value="VWF_type-D"/>
</dbReference>
<sequence length="268" mass="30017">MTATTTSGTSSTPGLPFPGRRVKASRFLDISALLHPPCLRTAIHDPRTGLKDHVCTAYCLVHGNHVRTFDNLTFVMPEIGCYKVIVKDCSPFHHFAVLSAKFSGHSSYSKPSFLHRGRLCGLCGDYDGDLGHELRGPSGCLYNHTDLFSYSHAVSGPSCSVPQLECRTHSYGLGCSRQKTTYIHVGIRERQTCFSVTAIPQCQPGCRATRYVSRTVAFHCLPARDDYTRHLARLSEHRVLHEMRTKSHDHVAEVEFPESCVRHRSQRY</sequence>
<dbReference type="Pfam" id="PF00094">
    <property type="entry name" value="VWD"/>
    <property type="match status" value="1"/>
</dbReference>
<name>A0ABY6K9K8_9ARAC</name>